<comment type="caution">
    <text evidence="2">The sequence shown here is derived from an EMBL/GenBank/DDBJ whole genome shotgun (WGS) entry which is preliminary data.</text>
</comment>
<dbReference type="PANTHER" id="PTHR24559:SF444">
    <property type="entry name" value="REVERSE TRANSCRIPTASE DOMAIN-CONTAINING PROTEIN"/>
    <property type="match status" value="1"/>
</dbReference>
<dbReference type="STRING" id="67767.A0A0J7JUR3"/>
<dbReference type="Proteomes" id="UP000036403">
    <property type="component" value="Unassembled WGS sequence"/>
</dbReference>
<feature type="domain" description="Reverse transcriptase" evidence="1">
    <location>
        <begin position="110"/>
        <end position="280"/>
    </location>
</feature>
<evidence type="ECO:0000313" key="3">
    <source>
        <dbReference type="Proteomes" id="UP000036403"/>
    </source>
</evidence>
<dbReference type="OrthoDB" id="7701233at2759"/>
<dbReference type="InterPro" id="IPR043128">
    <property type="entry name" value="Rev_trsase/Diguanyl_cyclase"/>
</dbReference>
<organism evidence="2 3">
    <name type="scientific">Lasius niger</name>
    <name type="common">Black garden ant</name>
    <dbReference type="NCBI Taxonomy" id="67767"/>
    <lineage>
        <taxon>Eukaryota</taxon>
        <taxon>Metazoa</taxon>
        <taxon>Ecdysozoa</taxon>
        <taxon>Arthropoda</taxon>
        <taxon>Hexapoda</taxon>
        <taxon>Insecta</taxon>
        <taxon>Pterygota</taxon>
        <taxon>Neoptera</taxon>
        <taxon>Endopterygota</taxon>
        <taxon>Hymenoptera</taxon>
        <taxon>Apocrita</taxon>
        <taxon>Aculeata</taxon>
        <taxon>Formicoidea</taxon>
        <taxon>Formicidae</taxon>
        <taxon>Formicinae</taxon>
        <taxon>Lasius</taxon>
        <taxon>Lasius</taxon>
    </lineage>
</organism>
<sequence length="280" mass="32410">NVSQEIDFEEKTELVYDNVYSVEFNEPKRPIEISEVKIDSNIGFEHEKQLLELLNNYRDCFALNIAELGCTELIKMDIKEKEGSKPVCMKPYRTNAQERVDIANIVKEWKQNGIVSETRSPYASPVMLVKKKTGENRLVVDYRRLNSQTIKDKFPLPRIDDLLERLQDCELFTTLDLAHGYLQIPLTEEAKLKTAFITADETGQFERMIFGLANAPAEFQRLMYRALGTLVNKDVLCYLDDILIPAKNWEEMMTKLTKVFEALRLANLTLKLARCEFAKK</sequence>
<dbReference type="PANTHER" id="PTHR24559">
    <property type="entry name" value="TRANSPOSON TY3-I GAG-POL POLYPROTEIN"/>
    <property type="match status" value="1"/>
</dbReference>
<dbReference type="Gene3D" id="3.30.70.270">
    <property type="match status" value="1"/>
</dbReference>
<dbReference type="Pfam" id="PF00078">
    <property type="entry name" value="RVT_1"/>
    <property type="match status" value="1"/>
</dbReference>
<dbReference type="InterPro" id="IPR043502">
    <property type="entry name" value="DNA/RNA_pol_sf"/>
</dbReference>
<dbReference type="GO" id="GO:0071897">
    <property type="term" value="P:DNA biosynthetic process"/>
    <property type="evidence" value="ECO:0007669"/>
    <property type="project" value="UniProtKB-ARBA"/>
</dbReference>
<feature type="non-terminal residue" evidence="2">
    <location>
        <position position="280"/>
    </location>
</feature>
<feature type="non-terminal residue" evidence="2">
    <location>
        <position position="1"/>
    </location>
</feature>
<dbReference type="Gene3D" id="3.10.10.10">
    <property type="entry name" value="HIV Type 1 Reverse Transcriptase, subunit A, domain 1"/>
    <property type="match status" value="1"/>
</dbReference>
<proteinExistence type="predicted"/>
<accession>A0A0J7JUR3</accession>
<dbReference type="EMBL" id="LBMM01029516">
    <property type="protein sequence ID" value="KMQ81998.1"/>
    <property type="molecule type" value="Genomic_DNA"/>
</dbReference>
<dbReference type="InterPro" id="IPR053134">
    <property type="entry name" value="RNA-dir_DNA_polymerase"/>
</dbReference>
<name>A0A0J7JUR3_LASNI</name>
<gene>
    <name evidence="2" type="ORF">RF55_24535</name>
</gene>
<reference evidence="2 3" key="1">
    <citation type="submission" date="2015-04" db="EMBL/GenBank/DDBJ databases">
        <title>Lasius niger genome sequencing.</title>
        <authorList>
            <person name="Konorov E.A."/>
            <person name="Nikitin M.A."/>
            <person name="Kirill M.V."/>
            <person name="Chang P."/>
        </authorList>
    </citation>
    <scope>NUCLEOTIDE SEQUENCE [LARGE SCALE GENOMIC DNA]</scope>
    <source>
        <tissue evidence="2">Whole</tissue>
    </source>
</reference>
<dbReference type="CDD" id="cd01647">
    <property type="entry name" value="RT_LTR"/>
    <property type="match status" value="1"/>
</dbReference>
<dbReference type="PaxDb" id="67767-A0A0J7JUR3"/>
<dbReference type="InterPro" id="IPR000477">
    <property type="entry name" value="RT_dom"/>
</dbReference>
<evidence type="ECO:0000259" key="1">
    <source>
        <dbReference type="PROSITE" id="PS50878"/>
    </source>
</evidence>
<dbReference type="SUPFAM" id="SSF56672">
    <property type="entry name" value="DNA/RNA polymerases"/>
    <property type="match status" value="1"/>
</dbReference>
<protein>
    <submittedName>
        <fullName evidence="2">Polyprotein of retroviral</fullName>
    </submittedName>
</protein>
<dbReference type="AlphaFoldDB" id="A0A0J7JUR3"/>
<evidence type="ECO:0000313" key="2">
    <source>
        <dbReference type="EMBL" id="KMQ81998.1"/>
    </source>
</evidence>
<dbReference type="PROSITE" id="PS50878">
    <property type="entry name" value="RT_POL"/>
    <property type="match status" value="1"/>
</dbReference>
<keyword evidence="3" id="KW-1185">Reference proteome</keyword>